<dbReference type="AlphaFoldDB" id="A0AAD9V6Q3"/>
<protein>
    <submittedName>
        <fullName evidence="1">Uncharacterized protein</fullName>
    </submittedName>
</protein>
<proteinExistence type="predicted"/>
<dbReference type="Proteomes" id="UP001249851">
    <property type="component" value="Unassembled WGS sequence"/>
</dbReference>
<reference evidence="1" key="2">
    <citation type="journal article" date="2023" name="Science">
        <title>Genomic signatures of disease resistance in endangered staghorn corals.</title>
        <authorList>
            <person name="Vollmer S.V."/>
            <person name="Selwyn J.D."/>
            <person name="Despard B.A."/>
            <person name="Roesel C.L."/>
        </authorList>
    </citation>
    <scope>NUCLEOTIDE SEQUENCE</scope>
    <source>
        <strain evidence="1">K2</strain>
    </source>
</reference>
<accession>A0AAD9V6Q3</accession>
<reference evidence="1" key="1">
    <citation type="journal article" date="2023" name="G3 (Bethesda)">
        <title>Whole genome assembly and annotation of the endangered Caribbean coral Acropora cervicornis.</title>
        <authorList>
            <person name="Selwyn J.D."/>
            <person name="Vollmer S.V."/>
        </authorList>
    </citation>
    <scope>NUCLEOTIDE SEQUENCE</scope>
    <source>
        <strain evidence="1">K2</strain>
    </source>
</reference>
<name>A0AAD9V6Q3_ACRCE</name>
<keyword evidence="2" id="KW-1185">Reference proteome</keyword>
<sequence>MLLSCRNLYEYAQDKITRSSEQSADVSLLYHGRRNKC</sequence>
<gene>
    <name evidence="1" type="ORF">P5673_013577</name>
</gene>
<comment type="caution">
    <text evidence="1">The sequence shown here is derived from an EMBL/GenBank/DDBJ whole genome shotgun (WGS) entry which is preliminary data.</text>
</comment>
<evidence type="ECO:0000313" key="1">
    <source>
        <dbReference type="EMBL" id="KAK2563224.1"/>
    </source>
</evidence>
<dbReference type="EMBL" id="JARQWQ010000026">
    <property type="protein sequence ID" value="KAK2563224.1"/>
    <property type="molecule type" value="Genomic_DNA"/>
</dbReference>
<organism evidence="1 2">
    <name type="scientific">Acropora cervicornis</name>
    <name type="common">Staghorn coral</name>
    <dbReference type="NCBI Taxonomy" id="6130"/>
    <lineage>
        <taxon>Eukaryota</taxon>
        <taxon>Metazoa</taxon>
        <taxon>Cnidaria</taxon>
        <taxon>Anthozoa</taxon>
        <taxon>Hexacorallia</taxon>
        <taxon>Scleractinia</taxon>
        <taxon>Astrocoeniina</taxon>
        <taxon>Acroporidae</taxon>
        <taxon>Acropora</taxon>
    </lineage>
</organism>
<evidence type="ECO:0000313" key="2">
    <source>
        <dbReference type="Proteomes" id="UP001249851"/>
    </source>
</evidence>